<dbReference type="PANTHER" id="PTHR36451">
    <property type="entry name" value="PAPS-DEPENDENT SULFOTRANSFERASE STF3"/>
    <property type="match status" value="1"/>
</dbReference>
<dbReference type="AlphaFoldDB" id="A0A1T5BL16"/>
<accession>A0A1T5BL16</accession>
<keyword evidence="1" id="KW-0808">Transferase</keyword>
<dbReference type="OrthoDB" id="9777890at2"/>
<dbReference type="EMBL" id="FUYM01000003">
    <property type="protein sequence ID" value="SKB47807.1"/>
    <property type="molecule type" value="Genomic_DNA"/>
</dbReference>
<keyword evidence="2" id="KW-1185">Reference proteome</keyword>
<proteinExistence type="predicted"/>
<dbReference type="PANTHER" id="PTHR36451:SF1">
    <property type="entry name" value="OMEGA-HYDROXY-BETA-DIHYDROMENAQUINONE-9 SULFOTRANSFERASE STF3"/>
    <property type="match status" value="1"/>
</dbReference>
<dbReference type="Gene3D" id="3.40.50.300">
    <property type="entry name" value="P-loop containing nucleotide triphosphate hydrolases"/>
    <property type="match status" value="1"/>
</dbReference>
<gene>
    <name evidence="1" type="ORF">SAMN06295920_10384</name>
</gene>
<dbReference type="InterPro" id="IPR052736">
    <property type="entry name" value="Stf3_sulfotransferase"/>
</dbReference>
<sequence length="418" mass="47875">MTDTTHRPVAWSPPPRPEWLARFLEETRAWDAATVAPLDADELITTATRNTGLSDFGPDDWREPFDILVRAIEEEAELHLFGRLWSRQDLLLFLETRLRIEETYRQHPEIEDEVISQPVFVTGLPRSGTSILFELLAQDGQFLAPANWELVLPCPPPEAATYRDDPRVPRAHDLITQMGRVAPTYQAMHEMGAWIPNECGVAFRMSFRSQHLAAGFQVPSYSQWLFAADQKPAYAYYKRLLKLLQWKNPRAHWLLKTPEHQSFLPTLFDIFPDARVIMTHRDPVKAQGSVTNLLGTIYWMRSDKPFDAAAFEQLLTPEGTAARLDQVIEWIETGVVPREQVIHSLYADLVEAPLDALEQLYARMGLRFDDSARAAVAQYLAGKPQGKFGAHRYAVDRDDRTRGLFAAYQRYFNVPQED</sequence>
<name>A0A1T5BL16_9SPHN</name>
<dbReference type="Proteomes" id="UP000189818">
    <property type="component" value="Unassembled WGS sequence"/>
</dbReference>
<dbReference type="SUPFAM" id="SSF52540">
    <property type="entry name" value="P-loop containing nucleoside triphosphate hydrolases"/>
    <property type="match status" value="1"/>
</dbReference>
<organism evidence="1 2">
    <name type="scientific">Rhizorhabdus histidinilytica</name>
    <dbReference type="NCBI Taxonomy" id="439228"/>
    <lineage>
        <taxon>Bacteria</taxon>
        <taxon>Pseudomonadati</taxon>
        <taxon>Pseudomonadota</taxon>
        <taxon>Alphaproteobacteria</taxon>
        <taxon>Sphingomonadales</taxon>
        <taxon>Sphingomonadaceae</taxon>
        <taxon>Rhizorhabdus</taxon>
    </lineage>
</organism>
<dbReference type="STRING" id="439228.SAMN06295920_10384"/>
<dbReference type="RefSeq" id="WP_079647426.1">
    <property type="nucleotide sequence ID" value="NZ_FUYM01000003.1"/>
</dbReference>
<evidence type="ECO:0000313" key="2">
    <source>
        <dbReference type="Proteomes" id="UP000189818"/>
    </source>
</evidence>
<reference evidence="2" key="1">
    <citation type="submission" date="2017-02" db="EMBL/GenBank/DDBJ databases">
        <authorList>
            <person name="Varghese N."/>
            <person name="Submissions S."/>
        </authorList>
    </citation>
    <scope>NUCLEOTIDE SEQUENCE [LARGE SCALE GENOMIC DNA]</scope>
    <source>
        <strain evidence="2">UM2</strain>
    </source>
</reference>
<dbReference type="InterPro" id="IPR027417">
    <property type="entry name" value="P-loop_NTPase"/>
</dbReference>
<protein>
    <submittedName>
        <fullName evidence="1">Sulfotransferase family protein</fullName>
    </submittedName>
</protein>
<evidence type="ECO:0000313" key="1">
    <source>
        <dbReference type="EMBL" id="SKB47807.1"/>
    </source>
</evidence>
<dbReference type="GO" id="GO:0016740">
    <property type="term" value="F:transferase activity"/>
    <property type="evidence" value="ECO:0007669"/>
    <property type="project" value="UniProtKB-KW"/>
</dbReference>
<dbReference type="Pfam" id="PF13469">
    <property type="entry name" value="Sulfotransfer_3"/>
    <property type="match status" value="1"/>
</dbReference>